<dbReference type="OrthoDB" id="1491115at2"/>
<dbReference type="RefSeq" id="WP_139679158.1">
    <property type="nucleotide sequence ID" value="NZ_VDMN01000009.1"/>
</dbReference>
<dbReference type="AlphaFoldDB" id="A0A5C4XA22"/>
<dbReference type="Proteomes" id="UP000311605">
    <property type="component" value="Unassembled WGS sequence"/>
</dbReference>
<organism evidence="1 2">
    <name type="scientific">Aliirhizobium smilacinae</name>
    <dbReference type="NCBI Taxonomy" id="1395944"/>
    <lineage>
        <taxon>Bacteria</taxon>
        <taxon>Pseudomonadati</taxon>
        <taxon>Pseudomonadota</taxon>
        <taxon>Alphaproteobacteria</taxon>
        <taxon>Hyphomicrobiales</taxon>
        <taxon>Rhizobiaceae</taxon>
        <taxon>Aliirhizobium</taxon>
    </lineage>
</organism>
<protein>
    <submittedName>
        <fullName evidence="1">Uncharacterized protein</fullName>
    </submittedName>
</protein>
<accession>A0A5C4XA22</accession>
<keyword evidence="2" id="KW-1185">Reference proteome</keyword>
<comment type="caution">
    <text evidence="1">The sequence shown here is derived from an EMBL/GenBank/DDBJ whole genome shotgun (WGS) entry which is preliminary data.</text>
</comment>
<proteinExistence type="predicted"/>
<name>A0A5C4XA22_9HYPH</name>
<evidence type="ECO:0000313" key="1">
    <source>
        <dbReference type="EMBL" id="TNM60258.1"/>
    </source>
</evidence>
<evidence type="ECO:0000313" key="2">
    <source>
        <dbReference type="Proteomes" id="UP000311605"/>
    </source>
</evidence>
<dbReference type="EMBL" id="VDMN01000009">
    <property type="protein sequence ID" value="TNM60258.1"/>
    <property type="molecule type" value="Genomic_DNA"/>
</dbReference>
<sequence>MRIALRKISPRNDAPGFAEFLAQVVGIAHARQMNSAERVSWLEELQRNRSKALDAPSWLWNSVVDLVSAHGAAYLQCCRRYAIEENAA</sequence>
<reference evidence="1 2" key="1">
    <citation type="submission" date="2019-06" db="EMBL/GenBank/DDBJ databases">
        <title>The draft genome of Rhizobium smilacinae PTYR-5.</title>
        <authorList>
            <person name="Liu L."/>
            <person name="Li L."/>
            <person name="Zhang X."/>
        </authorList>
    </citation>
    <scope>NUCLEOTIDE SEQUENCE [LARGE SCALE GENOMIC DNA]</scope>
    <source>
        <strain evidence="1 2">PTYR-5</strain>
    </source>
</reference>
<gene>
    <name evidence="1" type="ORF">FHP24_25980</name>
</gene>